<protein>
    <submittedName>
        <fullName evidence="8">Putative xylosidase/arabinosidase</fullName>
    </submittedName>
</protein>
<dbReference type="InterPro" id="IPR006710">
    <property type="entry name" value="Glyco_hydro_43"/>
</dbReference>
<dbReference type="GO" id="GO:0004553">
    <property type="term" value="F:hydrolase activity, hydrolyzing O-glycosyl compounds"/>
    <property type="evidence" value="ECO:0007669"/>
    <property type="project" value="InterPro"/>
</dbReference>
<dbReference type="AlphaFoldDB" id="A0A2T2NDJ0"/>
<dbReference type="Pfam" id="PF17851">
    <property type="entry name" value="GH43_C2"/>
    <property type="match status" value="1"/>
</dbReference>
<evidence type="ECO:0000313" key="8">
    <source>
        <dbReference type="EMBL" id="PSN63440.1"/>
    </source>
</evidence>
<keyword evidence="3 6" id="KW-0326">Glycosidase</keyword>
<organism evidence="8 9">
    <name type="scientific">Corynespora cassiicola Philippines</name>
    <dbReference type="NCBI Taxonomy" id="1448308"/>
    <lineage>
        <taxon>Eukaryota</taxon>
        <taxon>Fungi</taxon>
        <taxon>Dikarya</taxon>
        <taxon>Ascomycota</taxon>
        <taxon>Pezizomycotina</taxon>
        <taxon>Dothideomycetes</taxon>
        <taxon>Pleosporomycetidae</taxon>
        <taxon>Pleosporales</taxon>
        <taxon>Corynesporascaceae</taxon>
        <taxon>Corynespora</taxon>
    </lineage>
</organism>
<dbReference type="OrthoDB" id="408373at2759"/>
<proteinExistence type="inferred from homology"/>
<dbReference type="STRING" id="1448308.A0A2T2NDJ0"/>
<dbReference type="PANTHER" id="PTHR42812:SF12">
    <property type="entry name" value="BETA-XYLOSIDASE-RELATED"/>
    <property type="match status" value="1"/>
</dbReference>
<keyword evidence="9" id="KW-1185">Reference proteome</keyword>
<dbReference type="InterPro" id="IPR023296">
    <property type="entry name" value="Glyco_hydro_beta-prop_sf"/>
</dbReference>
<evidence type="ECO:0000256" key="5">
    <source>
        <dbReference type="PIRSR" id="PIRSR606710-2"/>
    </source>
</evidence>
<dbReference type="InterPro" id="IPR051795">
    <property type="entry name" value="Glycosyl_Hydrlase_43"/>
</dbReference>
<feature type="site" description="Important for catalytic activity, responsible for pKa modulation of the active site Glu and correct orientation of both the proton donor and substrate" evidence="5">
    <location>
        <position position="142"/>
    </location>
</feature>
<reference evidence="8 9" key="1">
    <citation type="journal article" date="2018" name="Front. Microbiol.">
        <title>Genome-Wide Analysis of Corynespora cassiicola Leaf Fall Disease Putative Effectors.</title>
        <authorList>
            <person name="Lopez D."/>
            <person name="Ribeiro S."/>
            <person name="Label P."/>
            <person name="Fumanal B."/>
            <person name="Venisse J.S."/>
            <person name="Kohler A."/>
            <person name="de Oliveira R.R."/>
            <person name="Labutti K."/>
            <person name="Lipzen A."/>
            <person name="Lail K."/>
            <person name="Bauer D."/>
            <person name="Ohm R.A."/>
            <person name="Barry K.W."/>
            <person name="Spatafora J."/>
            <person name="Grigoriev I.V."/>
            <person name="Martin F.M."/>
            <person name="Pujade-Renaud V."/>
        </authorList>
    </citation>
    <scope>NUCLEOTIDE SEQUENCE [LARGE SCALE GENOMIC DNA]</scope>
    <source>
        <strain evidence="8 9">Philippines</strain>
    </source>
</reference>
<comment type="similarity">
    <text evidence="1 6">Belongs to the glycosyl hydrolase 43 family.</text>
</comment>
<evidence type="ECO:0000256" key="4">
    <source>
        <dbReference type="PIRSR" id="PIRSR606710-1"/>
    </source>
</evidence>
<evidence type="ECO:0000256" key="6">
    <source>
        <dbReference type="RuleBase" id="RU361187"/>
    </source>
</evidence>
<evidence type="ECO:0000313" key="9">
    <source>
        <dbReference type="Proteomes" id="UP000240883"/>
    </source>
</evidence>
<feature type="domain" description="Beta-xylosidase C-terminal Concanavalin A-like" evidence="7">
    <location>
        <begin position="328"/>
        <end position="499"/>
    </location>
</feature>
<dbReference type="Gene3D" id="2.60.120.200">
    <property type="match status" value="1"/>
</dbReference>
<feature type="active site" description="Proton donor" evidence="4">
    <location>
        <position position="196"/>
    </location>
</feature>
<dbReference type="PANTHER" id="PTHR42812">
    <property type="entry name" value="BETA-XYLOSIDASE"/>
    <property type="match status" value="1"/>
</dbReference>
<evidence type="ECO:0000256" key="3">
    <source>
        <dbReference type="ARBA" id="ARBA00023295"/>
    </source>
</evidence>
<evidence type="ECO:0000259" key="7">
    <source>
        <dbReference type="Pfam" id="PF17851"/>
    </source>
</evidence>
<dbReference type="Pfam" id="PF04616">
    <property type="entry name" value="Glyco_hydro_43"/>
    <property type="match status" value="1"/>
</dbReference>
<dbReference type="InterPro" id="IPR041542">
    <property type="entry name" value="GH43_C2"/>
</dbReference>
<dbReference type="GO" id="GO:0005975">
    <property type="term" value="P:carbohydrate metabolic process"/>
    <property type="evidence" value="ECO:0007669"/>
    <property type="project" value="InterPro"/>
</dbReference>
<dbReference type="SUPFAM" id="SSF75005">
    <property type="entry name" value="Arabinanase/levansucrase/invertase"/>
    <property type="match status" value="1"/>
</dbReference>
<sequence length="509" mass="57470">MTLQATINPIIPGFSPDPSIVRVEGWYYLVNSSFHMFPGLPIYASQDLVSWKHIGNAIHRQSQLSLRKSDTRFSPQPSGDIMLSSGGLFAPTIRYHDGTFYVVCTNLLHPKPDITENFIVSTNDIWKGNWSDPVYFKFWGIDPSIFFDDDGRAYMHGSAAPGPMTKIHLFEIDLKTGEKLSEEKKIWDGTGGIFPEGPHLYKKDGWYYVMISEGGTHENHMITIARSKDIWGPYEPCPKNPILTATGTEEYIQYTGHCDLFQDEQGSWWGVCLGVRKDKEGRYIMGRESFLTPAEWDDEGWLTFERVKPNPRGVSRKEGVVSLSATPGVDWLYIRDADLARYKFDDDRISVELTSSAFNFSDPKESPTFVGKRQRLLEGVSKATLHRPMASGVVKAGLAVYKEEHRFARIFYETAESTAGFELVNGAREIFRSDLRRVDIAEKISFQIRYTESSYSLWYDTHGTGSDQGTCLATVDTLNLTDPDFVGPVIGVFADGQEEKVNFSDITID</sequence>
<dbReference type="EMBL" id="KZ678140">
    <property type="protein sequence ID" value="PSN63440.1"/>
    <property type="molecule type" value="Genomic_DNA"/>
</dbReference>
<dbReference type="Proteomes" id="UP000240883">
    <property type="component" value="Unassembled WGS sequence"/>
</dbReference>
<keyword evidence="2 6" id="KW-0378">Hydrolase</keyword>
<name>A0A2T2NDJ0_CORCC</name>
<gene>
    <name evidence="8" type="ORF">BS50DRAFT_637926</name>
</gene>
<dbReference type="Gene3D" id="2.115.10.20">
    <property type="entry name" value="Glycosyl hydrolase domain, family 43"/>
    <property type="match status" value="1"/>
</dbReference>
<evidence type="ECO:0000256" key="1">
    <source>
        <dbReference type="ARBA" id="ARBA00009865"/>
    </source>
</evidence>
<evidence type="ECO:0000256" key="2">
    <source>
        <dbReference type="ARBA" id="ARBA00022801"/>
    </source>
</evidence>
<feature type="active site" description="Proton acceptor" evidence="4">
    <location>
        <position position="17"/>
    </location>
</feature>
<accession>A0A2T2NDJ0</accession>
<dbReference type="CDD" id="cd18617">
    <property type="entry name" value="GH43_XynB-like"/>
    <property type="match status" value="1"/>
</dbReference>